<reference evidence="2 3" key="1">
    <citation type="submission" date="2018-01" db="EMBL/GenBank/DDBJ databases">
        <authorList>
            <person name="Gaut B.S."/>
            <person name="Morton B.R."/>
            <person name="Clegg M.T."/>
            <person name="Duvall M.R."/>
        </authorList>
    </citation>
    <scope>NUCLEOTIDE SEQUENCE [LARGE SCALE GENOMIC DNA]</scope>
    <source>
        <strain evidence="2">GP69</strain>
    </source>
</reference>
<protein>
    <recommendedName>
        <fullName evidence="4">YolD-like protein</fullName>
    </recommendedName>
</protein>
<dbReference type="AlphaFoldDB" id="A0A2K4ZGD0"/>
<keyword evidence="1" id="KW-0175">Coiled coil</keyword>
<dbReference type="EMBL" id="OFSM01000010">
    <property type="protein sequence ID" value="SOY29523.1"/>
    <property type="molecule type" value="Genomic_DNA"/>
</dbReference>
<name>A0A2K4ZGD0_9FIRM</name>
<feature type="coiled-coil region" evidence="1">
    <location>
        <begin position="40"/>
        <end position="75"/>
    </location>
</feature>
<gene>
    <name evidence="2" type="ORF">AMURIS_02244</name>
</gene>
<accession>A0A2K4ZGD0</accession>
<proteinExistence type="predicted"/>
<dbReference type="Proteomes" id="UP000236311">
    <property type="component" value="Unassembled WGS sequence"/>
</dbReference>
<evidence type="ECO:0000313" key="2">
    <source>
        <dbReference type="EMBL" id="SOY29523.1"/>
    </source>
</evidence>
<keyword evidence="3" id="KW-1185">Reference proteome</keyword>
<sequence length="132" mass="15043">MNHNYEDILYLPHHVSKTHPHMLIADRAAQFSAFAALTGYEEVIREAGRLTEKKIELDEDAKALLDEKLRMLQERIEECPQAVITYFCPDGKKAGGSYVTVRGRVRKIDIYERVLVMTDGTRIAVGEIVQLI</sequence>
<dbReference type="RefSeq" id="WP_103239684.1">
    <property type="nucleotide sequence ID" value="NZ_JANJZD010000001.1"/>
</dbReference>
<evidence type="ECO:0008006" key="4">
    <source>
        <dbReference type="Google" id="ProtNLM"/>
    </source>
</evidence>
<evidence type="ECO:0000313" key="3">
    <source>
        <dbReference type="Proteomes" id="UP000236311"/>
    </source>
</evidence>
<dbReference type="OrthoDB" id="361760at2"/>
<evidence type="ECO:0000256" key="1">
    <source>
        <dbReference type="SAM" id="Coils"/>
    </source>
</evidence>
<organism evidence="2 3">
    <name type="scientific">Acetatifactor muris</name>
    <dbReference type="NCBI Taxonomy" id="879566"/>
    <lineage>
        <taxon>Bacteria</taxon>
        <taxon>Bacillati</taxon>
        <taxon>Bacillota</taxon>
        <taxon>Clostridia</taxon>
        <taxon>Lachnospirales</taxon>
        <taxon>Lachnospiraceae</taxon>
        <taxon>Acetatifactor</taxon>
    </lineage>
</organism>